<evidence type="ECO:0000313" key="2">
    <source>
        <dbReference type="Proteomes" id="UP001057402"/>
    </source>
</evidence>
<name>A0ACB9S6I4_9MYRT</name>
<dbReference type="EMBL" id="CM042881">
    <property type="protein sequence ID" value="KAI4386759.1"/>
    <property type="molecule type" value="Genomic_DNA"/>
</dbReference>
<keyword evidence="2" id="KW-1185">Reference proteome</keyword>
<proteinExistence type="predicted"/>
<comment type="caution">
    <text evidence="1">The sequence shown here is derived from an EMBL/GenBank/DDBJ whole genome shotgun (WGS) entry which is preliminary data.</text>
</comment>
<organism evidence="1 2">
    <name type="scientific">Melastoma candidum</name>
    <dbReference type="NCBI Taxonomy" id="119954"/>
    <lineage>
        <taxon>Eukaryota</taxon>
        <taxon>Viridiplantae</taxon>
        <taxon>Streptophyta</taxon>
        <taxon>Embryophyta</taxon>
        <taxon>Tracheophyta</taxon>
        <taxon>Spermatophyta</taxon>
        <taxon>Magnoliopsida</taxon>
        <taxon>eudicotyledons</taxon>
        <taxon>Gunneridae</taxon>
        <taxon>Pentapetalae</taxon>
        <taxon>rosids</taxon>
        <taxon>malvids</taxon>
        <taxon>Myrtales</taxon>
        <taxon>Melastomataceae</taxon>
        <taxon>Melastomatoideae</taxon>
        <taxon>Melastomateae</taxon>
        <taxon>Melastoma</taxon>
    </lineage>
</organism>
<dbReference type="Proteomes" id="UP001057402">
    <property type="component" value="Chromosome 2"/>
</dbReference>
<gene>
    <name evidence="1" type="ORF">MLD38_004664</name>
</gene>
<protein>
    <submittedName>
        <fullName evidence="1">Uncharacterized protein</fullName>
    </submittedName>
</protein>
<sequence length="83" mass="8984">MKPEEDPGDQSSDDLSSLSRGLLLTAAWEVLERGGCKFNSIRGKRREGSCSSPAKACTCTQGSIPLIMFFISSTHDPGFYDPV</sequence>
<evidence type="ECO:0000313" key="1">
    <source>
        <dbReference type="EMBL" id="KAI4386759.1"/>
    </source>
</evidence>
<accession>A0ACB9S6I4</accession>
<reference evidence="2" key="1">
    <citation type="journal article" date="2023" name="Front. Plant Sci.">
        <title>Chromosomal-level genome assembly of Melastoma candidum provides insights into trichome evolution.</title>
        <authorList>
            <person name="Zhong Y."/>
            <person name="Wu W."/>
            <person name="Sun C."/>
            <person name="Zou P."/>
            <person name="Liu Y."/>
            <person name="Dai S."/>
            <person name="Zhou R."/>
        </authorList>
    </citation>
    <scope>NUCLEOTIDE SEQUENCE [LARGE SCALE GENOMIC DNA]</scope>
</reference>